<name>A0A1H2SRW4_9PROT</name>
<dbReference type="RefSeq" id="WP_074666002.1">
    <property type="nucleotide sequence ID" value="NZ_FNNH01000008.1"/>
</dbReference>
<dbReference type="InterPro" id="IPR050811">
    <property type="entry name" value="Phosphate_ABC_transporter"/>
</dbReference>
<keyword evidence="2 4" id="KW-0813">Transport</keyword>
<gene>
    <name evidence="6" type="ORF">SAMN05421882_100834</name>
</gene>
<evidence type="ECO:0000256" key="1">
    <source>
        <dbReference type="ARBA" id="ARBA00008725"/>
    </source>
</evidence>
<dbReference type="NCBIfam" id="TIGR02136">
    <property type="entry name" value="ptsS_2"/>
    <property type="match status" value="1"/>
</dbReference>
<keyword evidence="4" id="KW-0592">Phosphate transport</keyword>
<protein>
    <recommendedName>
        <fullName evidence="4">Phosphate-binding protein</fullName>
    </recommendedName>
</protein>
<comment type="function">
    <text evidence="4">Involved in the system for phosphate transport across the cytoplasmic membrane.</text>
</comment>
<dbReference type="InterPro" id="IPR024370">
    <property type="entry name" value="PBP_domain"/>
</dbReference>
<evidence type="ECO:0000256" key="3">
    <source>
        <dbReference type="ARBA" id="ARBA00022729"/>
    </source>
</evidence>
<sequence length="339" mass="37711">MLQVHNLKVLSVFILMSALIGSADIASAQPIVKIDGSSTVYPITKAIAKDFQVAKKDIVKVMVNISGSGGGFNKFCHGEIDIVNASRPILKNEMAECKNSRVKFVEIPIAFDAITVAVHPDNNWSTTMTIAQLRKIWEPIAQGRITKWNQINPAWPNEDFKLFGADSASGTFDYFTKAIVGKSKLSRGDYIESEDDNVLMKGVANDKNGLGYFGFHYYIENQDKVKAVAIDNGKGGVLPSAETVENGNYQPLSRPIFIYVSLNAAEKPEVKEFVEFYMKNALLQAKKAKFFPLPPSAYRIMLEHFNNKRAGSVFNGKPAIGLTIDEMIRREGRTEFEHY</sequence>
<keyword evidence="4" id="KW-0964">Secreted</keyword>
<dbReference type="InterPro" id="IPR011862">
    <property type="entry name" value="Phos-bd"/>
</dbReference>
<evidence type="ECO:0000313" key="6">
    <source>
        <dbReference type="EMBL" id="SDW34318.1"/>
    </source>
</evidence>
<comment type="subcellular location">
    <subcellularLocation>
        <location evidence="4">Periplasm</location>
    </subcellularLocation>
    <subcellularLocation>
        <location evidence="4">Secreted</location>
    </subcellularLocation>
</comment>
<dbReference type="AlphaFoldDB" id="A0A1H2SRW4"/>
<evidence type="ECO:0000259" key="5">
    <source>
        <dbReference type="Pfam" id="PF12849"/>
    </source>
</evidence>
<organism evidence="6 7">
    <name type="scientific">Nitrosomonas communis</name>
    <dbReference type="NCBI Taxonomy" id="44574"/>
    <lineage>
        <taxon>Bacteria</taxon>
        <taxon>Pseudomonadati</taxon>
        <taxon>Pseudomonadota</taxon>
        <taxon>Betaproteobacteria</taxon>
        <taxon>Nitrosomonadales</taxon>
        <taxon>Nitrosomonadaceae</taxon>
        <taxon>Nitrosomonas</taxon>
    </lineage>
</organism>
<accession>A0A1H2SRW4</accession>
<dbReference type="Pfam" id="PF12849">
    <property type="entry name" value="PBP_like_2"/>
    <property type="match status" value="1"/>
</dbReference>
<evidence type="ECO:0000256" key="4">
    <source>
        <dbReference type="RuleBase" id="RU367119"/>
    </source>
</evidence>
<dbReference type="PANTHER" id="PTHR30570:SF1">
    <property type="entry name" value="PHOSPHATE-BINDING PROTEIN PSTS"/>
    <property type="match status" value="1"/>
</dbReference>
<dbReference type="PANTHER" id="PTHR30570">
    <property type="entry name" value="PERIPLASMIC PHOSPHATE BINDING COMPONENT OF PHOSPHATE ABC TRANSPORTER"/>
    <property type="match status" value="1"/>
</dbReference>
<dbReference type="SUPFAM" id="SSF53850">
    <property type="entry name" value="Periplasmic binding protein-like II"/>
    <property type="match status" value="1"/>
</dbReference>
<keyword evidence="4" id="KW-0574">Periplasm</keyword>
<dbReference type="GO" id="GO:0042301">
    <property type="term" value="F:phosphate ion binding"/>
    <property type="evidence" value="ECO:0007669"/>
    <property type="project" value="UniProtKB-UniRule"/>
</dbReference>
<dbReference type="Gene3D" id="3.40.190.10">
    <property type="entry name" value="Periplasmic binding protein-like II"/>
    <property type="match status" value="2"/>
</dbReference>
<proteinExistence type="inferred from homology"/>
<dbReference type="GO" id="GO:0005576">
    <property type="term" value="C:extracellular region"/>
    <property type="evidence" value="ECO:0007669"/>
    <property type="project" value="UniProtKB-SubCell"/>
</dbReference>
<feature type="domain" description="PBP" evidence="5">
    <location>
        <begin position="27"/>
        <end position="278"/>
    </location>
</feature>
<dbReference type="Proteomes" id="UP000183454">
    <property type="component" value="Unassembled WGS sequence"/>
</dbReference>
<dbReference type="CDD" id="cd13654">
    <property type="entry name" value="PBP2_phosphate_like_2"/>
    <property type="match status" value="1"/>
</dbReference>
<feature type="chain" id="PRO_5027149167" description="Phosphate-binding protein" evidence="4">
    <location>
        <begin position="29"/>
        <end position="339"/>
    </location>
</feature>
<dbReference type="EMBL" id="FNNH01000008">
    <property type="protein sequence ID" value="SDW34318.1"/>
    <property type="molecule type" value="Genomic_DNA"/>
</dbReference>
<dbReference type="GO" id="GO:0042597">
    <property type="term" value="C:periplasmic space"/>
    <property type="evidence" value="ECO:0007669"/>
    <property type="project" value="UniProtKB-SubCell"/>
</dbReference>
<keyword evidence="3 4" id="KW-0732">Signal</keyword>
<dbReference type="GO" id="GO:0007155">
    <property type="term" value="P:cell adhesion"/>
    <property type="evidence" value="ECO:0007669"/>
    <property type="project" value="UniProtKB-UniRule"/>
</dbReference>
<evidence type="ECO:0000313" key="7">
    <source>
        <dbReference type="Proteomes" id="UP000183454"/>
    </source>
</evidence>
<evidence type="ECO:0000256" key="2">
    <source>
        <dbReference type="ARBA" id="ARBA00022448"/>
    </source>
</evidence>
<comment type="similarity">
    <text evidence="1 4">Belongs to the PstS family.</text>
</comment>
<reference evidence="6 7" key="1">
    <citation type="submission" date="2016-10" db="EMBL/GenBank/DDBJ databases">
        <authorList>
            <person name="de Groot N.N."/>
        </authorList>
    </citation>
    <scope>NUCLEOTIDE SEQUENCE [LARGE SCALE GENOMIC DNA]</scope>
    <source>
        <strain evidence="6 7">Nm110</strain>
    </source>
</reference>
<dbReference type="GO" id="GO:0006817">
    <property type="term" value="P:phosphate ion transport"/>
    <property type="evidence" value="ECO:0007669"/>
    <property type="project" value="UniProtKB-UniRule"/>
</dbReference>
<feature type="signal peptide" evidence="4">
    <location>
        <begin position="1"/>
        <end position="28"/>
    </location>
</feature>